<dbReference type="EMBL" id="CP071801">
    <property type="protein sequence ID" value="QTD66881.1"/>
    <property type="molecule type" value="Genomic_DNA"/>
</dbReference>
<dbReference type="Proteomes" id="UP000663932">
    <property type="component" value="Chromosome"/>
</dbReference>
<dbReference type="EMBL" id="PKKC01000001">
    <property type="protein sequence ID" value="PKZ91670.1"/>
    <property type="molecule type" value="Genomic_DNA"/>
</dbReference>
<dbReference type="RefSeq" id="WP_020807897.1">
    <property type="nucleotide sequence ID" value="NZ_CABHMU010000001.1"/>
</dbReference>
<dbReference type="OrthoDB" id="2303181at2"/>
<organism evidence="2 5">
    <name type="scientific">Lactobacillus gasseri</name>
    <dbReference type="NCBI Taxonomy" id="1596"/>
    <lineage>
        <taxon>Bacteria</taxon>
        <taxon>Bacillati</taxon>
        <taxon>Bacillota</taxon>
        <taxon>Bacilli</taxon>
        <taxon>Lactobacillales</taxon>
        <taxon>Lactobacillaceae</taxon>
        <taxon>Lactobacillus</taxon>
    </lineage>
</organism>
<dbReference type="Proteomes" id="UP000195798">
    <property type="component" value="Chromosome"/>
</dbReference>
<dbReference type="AlphaFoldDB" id="A0A1V3Y2R0"/>
<evidence type="ECO:0000313" key="2">
    <source>
        <dbReference type="EMBL" id="PKZ91670.1"/>
    </source>
</evidence>
<evidence type="ECO:0000313" key="1">
    <source>
        <dbReference type="EMBL" id="ART98819.1"/>
    </source>
</evidence>
<accession>A0A1V3Y2R0</accession>
<dbReference type="Proteomes" id="UP000234740">
    <property type="component" value="Unassembled WGS sequence"/>
</dbReference>
<proteinExistence type="predicted"/>
<reference evidence="1 4" key="1">
    <citation type="submission" date="2017-05" db="EMBL/GenBank/DDBJ databases">
        <authorList>
            <person name="Oh N.-S."/>
        </authorList>
    </citation>
    <scope>NUCLEOTIDE SEQUENCE [LARGE SCALE GENOMIC DNA]</scope>
    <source>
        <strain evidence="1 4">4M13</strain>
    </source>
</reference>
<reference evidence="3" key="3">
    <citation type="submission" date="2021-03" db="EMBL/GenBank/DDBJ databases">
        <title>Whole genome sequence of Lactobacillus gasseri HL75.</title>
        <authorList>
            <person name="Kim J.-M."/>
            <person name="Chung S.H."/>
            <person name="Kim J.-S."/>
        </authorList>
    </citation>
    <scope>NUCLEOTIDE SEQUENCE</scope>
    <source>
        <strain evidence="3">HL75</strain>
    </source>
</reference>
<evidence type="ECO:0000313" key="5">
    <source>
        <dbReference type="Proteomes" id="UP000234740"/>
    </source>
</evidence>
<sequence>MNKLIPQEYDEVILKTGELVCLMDQLDATHFLPDYGVETPEQEKKTMAMMPISIDDIEKVVYRPKGAQ</sequence>
<reference evidence="2 5" key="2">
    <citation type="submission" date="2017-12" db="EMBL/GenBank/DDBJ databases">
        <title>Phylogenetic diversity of female urinary microbiome.</title>
        <authorList>
            <person name="Thomas-White K."/>
            <person name="Wolfe A.J."/>
        </authorList>
    </citation>
    <scope>NUCLEOTIDE SEQUENCE [LARGE SCALE GENOMIC DNA]</scope>
    <source>
        <strain evidence="2 5">UMB0099</strain>
    </source>
</reference>
<evidence type="ECO:0000313" key="4">
    <source>
        <dbReference type="Proteomes" id="UP000195798"/>
    </source>
</evidence>
<name>A0A1V3Y2R0_LACGS</name>
<gene>
    <name evidence="1" type="ORF">CCE30_07870</name>
    <name evidence="2" type="ORF">CYJ86_04130</name>
    <name evidence="3" type="ORF">J3E67_001256</name>
</gene>
<dbReference type="EMBL" id="CP021427">
    <property type="protein sequence ID" value="ART98819.1"/>
    <property type="molecule type" value="Genomic_DNA"/>
</dbReference>
<dbReference type="GeneID" id="48925266"/>
<evidence type="ECO:0000313" key="3">
    <source>
        <dbReference type="EMBL" id="QTD66881.1"/>
    </source>
</evidence>
<protein>
    <submittedName>
        <fullName evidence="2">Uncharacterized protein</fullName>
    </submittedName>
</protein>